<comment type="caution">
    <text evidence="2">The sequence shown here is derived from an EMBL/GenBank/DDBJ whole genome shotgun (WGS) entry which is preliminary data.</text>
</comment>
<evidence type="ECO:0000259" key="1">
    <source>
        <dbReference type="Pfam" id="PF01814"/>
    </source>
</evidence>
<name>A0ABY1QHA5_9BURK</name>
<sequence length="180" mass="20622">MGRQASEIVDILSEDHDRLLVLFAAFERLRQGGSEDARQTLAEIACTEIVIHLQVEEEHLYAALADAMDDLFLLEQAEVEHGVVRRLVAGMESMQAGDRLYDATFAVLAATLTAHIEMEQTRLFPLMDGLDLPFDSLTQDIRMRRHELRSEFGMPDTSLDDEEDGSYRYHVARRPHYRHH</sequence>
<evidence type="ECO:0000313" key="3">
    <source>
        <dbReference type="Proteomes" id="UP001158049"/>
    </source>
</evidence>
<reference evidence="2 3" key="1">
    <citation type="submission" date="2017-05" db="EMBL/GenBank/DDBJ databases">
        <authorList>
            <person name="Varghese N."/>
            <person name="Submissions S."/>
        </authorList>
    </citation>
    <scope>NUCLEOTIDE SEQUENCE [LARGE SCALE GENOMIC DNA]</scope>
    <source>
        <strain evidence="2 3">DSM 26001</strain>
    </source>
</reference>
<proteinExistence type="predicted"/>
<organism evidence="2 3">
    <name type="scientific">Noviherbaspirillum suwonense</name>
    <dbReference type="NCBI Taxonomy" id="1224511"/>
    <lineage>
        <taxon>Bacteria</taxon>
        <taxon>Pseudomonadati</taxon>
        <taxon>Pseudomonadota</taxon>
        <taxon>Betaproteobacteria</taxon>
        <taxon>Burkholderiales</taxon>
        <taxon>Oxalobacteraceae</taxon>
        <taxon>Noviherbaspirillum</taxon>
    </lineage>
</organism>
<dbReference type="InterPro" id="IPR012312">
    <property type="entry name" value="Hemerythrin-like"/>
</dbReference>
<gene>
    <name evidence="2" type="ORF">SAMN06295970_11731</name>
</gene>
<dbReference type="Proteomes" id="UP001158049">
    <property type="component" value="Unassembled WGS sequence"/>
</dbReference>
<dbReference type="EMBL" id="FXUL01000017">
    <property type="protein sequence ID" value="SMP71525.1"/>
    <property type="molecule type" value="Genomic_DNA"/>
</dbReference>
<dbReference type="PANTHER" id="PTHR35585:SF1">
    <property type="entry name" value="HHE DOMAIN PROTEIN (AFU_ORTHOLOGUE AFUA_4G00730)"/>
    <property type="match status" value="1"/>
</dbReference>
<dbReference type="PANTHER" id="PTHR35585">
    <property type="entry name" value="HHE DOMAIN PROTEIN (AFU_ORTHOLOGUE AFUA_4G00730)"/>
    <property type="match status" value="1"/>
</dbReference>
<feature type="domain" description="Hemerythrin-like" evidence="1">
    <location>
        <begin position="8"/>
        <end position="126"/>
    </location>
</feature>
<dbReference type="Pfam" id="PF01814">
    <property type="entry name" value="Hemerythrin"/>
    <property type="match status" value="1"/>
</dbReference>
<accession>A0ABY1QHA5</accession>
<keyword evidence="3" id="KW-1185">Reference proteome</keyword>
<dbReference type="RefSeq" id="WP_283443932.1">
    <property type="nucleotide sequence ID" value="NZ_FXUL01000017.1"/>
</dbReference>
<evidence type="ECO:0000313" key="2">
    <source>
        <dbReference type="EMBL" id="SMP71525.1"/>
    </source>
</evidence>
<dbReference type="Gene3D" id="1.20.120.520">
    <property type="entry name" value="nmb1532 protein domain like"/>
    <property type="match status" value="1"/>
</dbReference>
<protein>
    <submittedName>
        <fullName evidence="2">Hemerythrin HHE cation binding domain-containing protein</fullName>
    </submittedName>
</protein>